<gene>
    <name evidence="3" type="ORF">B0A48_09669</name>
</gene>
<dbReference type="EMBL" id="NAJO01000021">
    <property type="protein sequence ID" value="OQO04746.1"/>
    <property type="molecule type" value="Genomic_DNA"/>
</dbReference>
<name>A0A1V8T005_9PEZI</name>
<evidence type="ECO:0000313" key="4">
    <source>
        <dbReference type="Proteomes" id="UP000192596"/>
    </source>
</evidence>
<feature type="region of interest" description="Disordered" evidence="1">
    <location>
        <begin position="1"/>
        <end position="34"/>
    </location>
</feature>
<keyword evidence="4" id="KW-1185">Reference proteome</keyword>
<reference evidence="4" key="1">
    <citation type="submission" date="2017-03" db="EMBL/GenBank/DDBJ databases">
        <title>Genomes of endolithic fungi from Antarctica.</title>
        <authorList>
            <person name="Coleine C."/>
            <person name="Masonjones S."/>
            <person name="Stajich J.E."/>
        </authorList>
    </citation>
    <scope>NUCLEOTIDE SEQUENCE [LARGE SCALE GENOMIC DNA]</scope>
    <source>
        <strain evidence="4">CCFEE 5527</strain>
    </source>
</reference>
<dbReference type="InParanoid" id="A0A1V8T005"/>
<protein>
    <submittedName>
        <fullName evidence="3">Uncharacterized protein</fullName>
    </submittedName>
</protein>
<dbReference type="AlphaFoldDB" id="A0A1V8T005"/>
<comment type="caution">
    <text evidence="3">The sequence shown here is derived from an EMBL/GenBank/DDBJ whole genome shotgun (WGS) entry which is preliminary data.</text>
</comment>
<evidence type="ECO:0000256" key="2">
    <source>
        <dbReference type="SAM" id="Phobius"/>
    </source>
</evidence>
<feature type="transmembrane region" description="Helical" evidence="2">
    <location>
        <begin position="41"/>
        <end position="62"/>
    </location>
</feature>
<keyword evidence="2" id="KW-0472">Membrane</keyword>
<evidence type="ECO:0000256" key="1">
    <source>
        <dbReference type="SAM" id="MobiDB-lite"/>
    </source>
</evidence>
<keyword evidence="2" id="KW-1133">Transmembrane helix</keyword>
<keyword evidence="2" id="KW-0812">Transmembrane</keyword>
<accession>A0A1V8T005</accession>
<proteinExistence type="predicted"/>
<organism evidence="3 4">
    <name type="scientific">Cryoendolithus antarcticus</name>
    <dbReference type="NCBI Taxonomy" id="1507870"/>
    <lineage>
        <taxon>Eukaryota</taxon>
        <taxon>Fungi</taxon>
        <taxon>Dikarya</taxon>
        <taxon>Ascomycota</taxon>
        <taxon>Pezizomycotina</taxon>
        <taxon>Dothideomycetes</taxon>
        <taxon>Dothideomycetidae</taxon>
        <taxon>Cladosporiales</taxon>
        <taxon>Cladosporiaceae</taxon>
        <taxon>Cryoendolithus</taxon>
    </lineage>
</organism>
<evidence type="ECO:0000313" key="3">
    <source>
        <dbReference type="EMBL" id="OQO04746.1"/>
    </source>
</evidence>
<sequence length="85" mass="9408">MRVDDLTPSAGAVAVLPDNKPKPQDAKGRSKAPEDLDRAQIFAAFMTGTIATIFGLLIWCYFKVDKLDHLMTEIHKGKPNPKRSL</sequence>
<feature type="compositionally biased region" description="Basic and acidic residues" evidence="1">
    <location>
        <begin position="19"/>
        <end position="34"/>
    </location>
</feature>
<dbReference type="Proteomes" id="UP000192596">
    <property type="component" value="Unassembled WGS sequence"/>
</dbReference>